<dbReference type="AlphaFoldDB" id="A0AAD5T362"/>
<organism evidence="3 4">
    <name type="scientific">Physocladia obscura</name>
    <dbReference type="NCBI Taxonomy" id="109957"/>
    <lineage>
        <taxon>Eukaryota</taxon>
        <taxon>Fungi</taxon>
        <taxon>Fungi incertae sedis</taxon>
        <taxon>Chytridiomycota</taxon>
        <taxon>Chytridiomycota incertae sedis</taxon>
        <taxon>Chytridiomycetes</taxon>
        <taxon>Chytridiales</taxon>
        <taxon>Chytriomycetaceae</taxon>
        <taxon>Physocladia</taxon>
    </lineage>
</organism>
<feature type="compositionally biased region" description="Polar residues" evidence="2">
    <location>
        <begin position="13"/>
        <end position="25"/>
    </location>
</feature>
<dbReference type="Proteomes" id="UP001211907">
    <property type="component" value="Unassembled WGS sequence"/>
</dbReference>
<evidence type="ECO:0000313" key="3">
    <source>
        <dbReference type="EMBL" id="KAJ3124282.1"/>
    </source>
</evidence>
<comment type="caution">
    <text evidence="3">The sequence shown here is derived from an EMBL/GenBank/DDBJ whole genome shotgun (WGS) entry which is preliminary data.</text>
</comment>
<sequence length="427" mass="48516">MSDSEKTPGVSLTILNDGNENSSDASDTELDDHFTLSKELLKREKEYIRKNKEIQLKSEQIVKKAELLVKEGKEHLQKPLSHYLIDADENSNDSQSAVISRAAEHFSTATPVKNAIPPKRASSALKSENKKPTSKVEKNSSFTMVSREYIEFLFRNTHFYLKNASDFIKSNKEDSRHRPSSAQAKFNENLKNSSVSHSAIISVPIEDGIGLEATNRLLKAKLVVIQEEMEKVVKNQGVKDTAIAMLEEKLKFFDDERNKISKNMHTLQSQIEKANKANIDLKARNEILETEKNSLKKICEFISKIVQELDGLSKNHKNIENDANSKDLRLNRAIEEVDKLKLALSKANVDSKEKIESLKKNQQSLLAETKKLQKQKMELLTVFKKQNMLIDNLKRQKLHLEAAALLDFSEEEFVRALNCRPMAGKDV</sequence>
<feature type="compositionally biased region" description="Basic and acidic residues" evidence="2">
    <location>
        <begin position="127"/>
        <end position="138"/>
    </location>
</feature>
<keyword evidence="1" id="KW-0175">Coiled coil</keyword>
<feature type="region of interest" description="Disordered" evidence="2">
    <location>
        <begin position="109"/>
        <end position="138"/>
    </location>
</feature>
<feature type="region of interest" description="Disordered" evidence="2">
    <location>
        <begin position="1"/>
        <end position="31"/>
    </location>
</feature>
<reference evidence="3" key="1">
    <citation type="submission" date="2020-05" db="EMBL/GenBank/DDBJ databases">
        <title>Phylogenomic resolution of chytrid fungi.</title>
        <authorList>
            <person name="Stajich J.E."/>
            <person name="Amses K."/>
            <person name="Simmons R."/>
            <person name="Seto K."/>
            <person name="Myers J."/>
            <person name="Bonds A."/>
            <person name="Quandt C.A."/>
            <person name="Barry K."/>
            <person name="Liu P."/>
            <person name="Grigoriev I."/>
            <person name="Longcore J.E."/>
            <person name="James T.Y."/>
        </authorList>
    </citation>
    <scope>NUCLEOTIDE SEQUENCE</scope>
    <source>
        <strain evidence="3">JEL0513</strain>
    </source>
</reference>
<accession>A0AAD5T362</accession>
<keyword evidence="4" id="KW-1185">Reference proteome</keyword>
<dbReference type="PANTHER" id="PTHR23313">
    <property type="entry name" value="TSEC1-RELATED"/>
    <property type="match status" value="1"/>
</dbReference>
<protein>
    <submittedName>
        <fullName evidence="3">Golgin sub A member 2</fullName>
    </submittedName>
</protein>
<name>A0AAD5T362_9FUNG</name>
<proteinExistence type="predicted"/>
<evidence type="ECO:0000256" key="2">
    <source>
        <dbReference type="SAM" id="MobiDB-lite"/>
    </source>
</evidence>
<evidence type="ECO:0000313" key="4">
    <source>
        <dbReference type="Proteomes" id="UP001211907"/>
    </source>
</evidence>
<dbReference type="EMBL" id="JADGJH010000682">
    <property type="protein sequence ID" value="KAJ3124282.1"/>
    <property type="molecule type" value="Genomic_DNA"/>
</dbReference>
<dbReference type="PANTHER" id="PTHR23313:SF0">
    <property type="entry name" value="TESTIS-EXPRESSED PROTEIN 9"/>
    <property type="match status" value="1"/>
</dbReference>
<feature type="coiled-coil region" evidence="1">
    <location>
        <begin position="243"/>
        <end position="375"/>
    </location>
</feature>
<gene>
    <name evidence="3" type="primary">TEX9</name>
    <name evidence="3" type="ORF">HK100_011295</name>
</gene>
<evidence type="ECO:0000256" key="1">
    <source>
        <dbReference type="SAM" id="Coils"/>
    </source>
</evidence>